<evidence type="ECO:0000256" key="1">
    <source>
        <dbReference type="SAM" id="Phobius"/>
    </source>
</evidence>
<sequence>MLHYCFILPGLEIKFGIHFGLLFFNIIHRRRRS</sequence>
<dbReference type="EMBL" id="GBXM01048980">
    <property type="protein sequence ID" value="JAH59597.1"/>
    <property type="molecule type" value="Transcribed_RNA"/>
</dbReference>
<dbReference type="AlphaFoldDB" id="A0A0E9U1H5"/>
<proteinExistence type="predicted"/>
<organism evidence="2">
    <name type="scientific">Anguilla anguilla</name>
    <name type="common">European freshwater eel</name>
    <name type="synonym">Muraena anguilla</name>
    <dbReference type="NCBI Taxonomy" id="7936"/>
    <lineage>
        <taxon>Eukaryota</taxon>
        <taxon>Metazoa</taxon>
        <taxon>Chordata</taxon>
        <taxon>Craniata</taxon>
        <taxon>Vertebrata</taxon>
        <taxon>Euteleostomi</taxon>
        <taxon>Actinopterygii</taxon>
        <taxon>Neopterygii</taxon>
        <taxon>Teleostei</taxon>
        <taxon>Anguilliformes</taxon>
        <taxon>Anguillidae</taxon>
        <taxon>Anguilla</taxon>
    </lineage>
</organism>
<protein>
    <submittedName>
        <fullName evidence="2">Uncharacterized protein</fullName>
    </submittedName>
</protein>
<keyword evidence="1" id="KW-1133">Transmembrane helix</keyword>
<keyword evidence="1" id="KW-0812">Transmembrane</keyword>
<feature type="transmembrane region" description="Helical" evidence="1">
    <location>
        <begin position="6"/>
        <end position="27"/>
    </location>
</feature>
<keyword evidence="1" id="KW-0472">Membrane</keyword>
<reference evidence="2" key="1">
    <citation type="submission" date="2014-11" db="EMBL/GenBank/DDBJ databases">
        <authorList>
            <person name="Amaro Gonzalez C."/>
        </authorList>
    </citation>
    <scope>NUCLEOTIDE SEQUENCE</scope>
</reference>
<accession>A0A0E9U1H5</accession>
<evidence type="ECO:0000313" key="2">
    <source>
        <dbReference type="EMBL" id="JAH59597.1"/>
    </source>
</evidence>
<name>A0A0E9U1H5_ANGAN</name>
<reference evidence="2" key="2">
    <citation type="journal article" date="2015" name="Fish Shellfish Immunol.">
        <title>Early steps in the European eel (Anguilla anguilla)-Vibrio vulnificus interaction in the gills: Role of the RtxA13 toxin.</title>
        <authorList>
            <person name="Callol A."/>
            <person name="Pajuelo D."/>
            <person name="Ebbesson L."/>
            <person name="Teles M."/>
            <person name="MacKenzie S."/>
            <person name="Amaro C."/>
        </authorList>
    </citation>
    <scope>NUCLEOTIDE SEQUENCE</scope>
</reference>